<name>A0A9F3QS92_PYTBI</name>
<proteinExistence type="predicted"/>
<dbReference type="OrthoDB" id="10031784at2759"/>
<feature type="domain" description="Fibronectin type-III" evidence="4">
    <location>
        <begin position="24"/>
        <end position="128"/>
    </location>
</feature>
<evidence type="ECO:0000256" key="3">
    <source>
        <dbReference type="SAM" id="SignalP"/>
    </source>
</evidence>
<evidence type="ECO:0000313" key="5">
    <source>
        <dbReference type="Proteomes" id="UP000695026"/>
    </source>
</evidence>
<dbReference type="InterPro" id="IPR013783">
    <property type="entry name" value="Ig-like_fold"/>
</dbReference>
<dbReference type="Gene3D" id="2.60.40.10">
    <property type="entry name" value="Immunoglobulins"/>
    <property type="match status" value="2"/>
</dbReference>
<feature type="compositionally biased region" description="Acidic residues" evidence="1">
    <location>
        <begin position="315"/>
        <end position="324"/>
    </location>
</feature>
<evidence type="ECO:0000259" key="4">
    <source>
        <dbReference type="PROSITE" id="PS50853"/>
    </source>
</evidence>
<keyword evidence="5" id="KW-1185">Reference proteome</keyword>
<dbReference type="GO" id="GO:0005886">
    <property type="term" value="C:plasma membrane"/>
    <property type="evidence" value="ECO:0007669"/>
    <property type="project" value="TreeGrafter"/>
</dbReference>
<dbReference type="InterPro" id="IPR050650">
    <property type="entry name" value="Type-II_Cytokine-TF_Rcpt"/>
</dbReference>
<feature type="region of interest" description="Disordered" evidence="1">
    <location>
        <begin position="342"/>
        <end position="366"/>
    </location>
</feature>
<keyword evidence="2" id="KW-1133">Transmembrane helix</keyword>
<dbReference type="PANTHER" id="PTHR20859">
    <property type="entry name" value="INTERFERON/INTERLEUKIN RECEPTOR"/>
    <property type="match status" value="1"/>
</dbReference>
<dbReference type="SUPFAM" id="SSF49265">
    <property type="entry name" value="Fibronectin type III"/>
    <property type="match status" value="2"/>
</dbReference>
<protein>
    <submittedName>
        <fullName evidence="6">Interferon lambda receptor 1 isoform X1</fullName>
    </submittedName>
</protein>
<dbReference type="Proteomes" id="UP000695026">
    <property type="component" value="Unplaced"/>
</dbReference>
<evidence type="ECO:0000313" key="6">
    <source>
        <dbReference type="RefSeq" id="XP_015742853.1"/>
    </source>
</evidence>
<dbReference type="CTD" id="163702"/>
<dbReference type="PROSITE" id="PS50853">
    <property type="entry name" value="FN3"/>
    <property type="match status" value="1"/>
</dbReference>
<gene>
    <name evidence="6" type="primary">IFNLR1</name>
</gene>
<dbReference type="GO" id="GO:0004896">
    <property type="term" value="F:cytokine receptor activity"/>
    <property type="evidence" value="ECO:0007669"/>
    <property type="project" value="TreeGrafter"/>
</dbReference>
<keyword evidence="2" id="KW-0812">Transmembrane</keyword>
<organism evidence="5 6">
    <name type="scientific">Python bivittatus</name>
    <name type="common">Burmese python</name>
    <name type="synonym">Python molurus bivittatus</name>
    <dbReference type="NCBI Taxonomy" id="176946"/>
    <lineage>
        <taxon>Eukaryota</taxon>
        <taxon>Metazoa</taxon>
        <taxon>Chordata</taxon>
        <taxon>Craniata</taxon>
        <taxon>Vertebrata</taxon>
        <taxon>Euteleostomi</taxon>
        <taxon>Lepidosauria</taxon>
        <taxon>Squamata</taxon>
        <taxon>Bifurcata</taxon>
        <taxon>Unidentata</taxon>
        <taxon>Episquamata</taxon>
        <taxon>Toxicofera</taxon>
        <taxon>Serpentes</taxon>
        <taxon>Henophidia</taxon>
        <taxon>Pythonidae</taxon>
        <taxon>Python</taxon>
    </lineage>
</organism>
<keyword evidence="3" id="KW-0732">Signal</keyword>
<feature type="transmembrane region" description="Helical" evidence="2">
    <location>
        <begin position="232"/>
        <end position="251"/>
    </location>
</feature>
<dbReference type="InterPro" id="IPR036116">
    <property type="entry name" value="FN3_sf"/>
</dbReference>
<feature type="compositionally biased region" description="Polar residues" evidence="1">
    <location>
        <begin position="353"/>
        <end position="365"/>
    </location>
</feature>
<dbReference type="GeneID" id="103049141"/>
<dbReference type="AlphaFoldDB" id="A0A9F3QS92"/>
<reference evidence="6" key="1">
    <citation type="submission" date="2025-08" db="UniProtKB">
        <authorList>
            <consortium name="RefSeq"/>
        </authorList>
    </citation>
    <scope>IDENTIFICATION</scope>
    <source>
        <tissue evidence="6">Liver</tissue>
    </source>
</reference>
<dbReference type="PANTHER" id="PTHR20859:SF55">
    <property type="entry name" value="INTERFERON LAMBDA RECEPTOR 1"/>
    <property type="match status" value="1"/>
</dbReference>
<evidence type="ECO:0000256" key="2">
    <source>
        <dbReference type="SAM" id="Phobius"/>
    </source>
</evidence>
<dbReference type="Pfam" id="PF01108">
    <property type="entry name" value="Tissue_fac"/>
    <property type="match status" value="1"/>
</dbReference>
<dbReference type="CDD" id="cd00063">
    <property type="entry name" value="FN3"/>
    <property type="match status" value="1"/>
</dbReference>
<dbReference type="OMA" id="EHTHYMG"/>
<feature type="signal peptide" evidence="3">
    <location>
        <begin position="1"/>
        <end position="22"/>
    </location>
</feature>
<dbReference type="InterPro" id="IPR003961">
    <property type="entry name" value="FN3_dom"/>
</dbReference>
<keyword evidence="2" id="KW-0472">Membrane</keyword>
<evidence type="ECO:0000256" key="1">
    <source>
        <dbReference type="SAM" id="MobiDB-lite"/>
    </source>
</evidence>
<dbReference type="RefSeq" id="XP_015742853.1">
    <property type="nucleotide sequence ID" value="XM_015887367.2"/>
</dbReference>
<feature type="chain" id="PRO_5039925431" evidence="3">
    <location>
        <begin position="23"/>
        <end position="539"/>
    </location>
</feature>
<feature type="region of interest" description="Disordered" evidence="1">
    <location>
        <begin position="307"/>
        <end position="328"/>
    </location>
</feature>
<sequence length="539" mass="61422">MSSLEVGIVLLMVIAPFQPVQGEELQPPRNITFVSKDYSLFVKWLPPDGSPPGVSYTVLWMESFDVQWKEVQPCRNITGTLCNITCVLQEPSNRYWVRVEAQSGTRAGFISSATETVDYILHVELAPPVLRVKYTRNIFGVNISFTYPFCMKHIFQDLTYDLEIWKAGSKARMKYENMHEPSVDISTTKWPHGKYCLHARTSFFRNGDRKRSNFLAPFCLWLHEEARKWELVALPLLAVLVTGVVMFLLYYKIKSKQVEMPSALDFSRYQHPVKVLEFDESEWTMKNVQFILEQKSTPAHQAYSPSTLSVHSLSSEDEDSDDDSSSPVPYAKRLRFQKKDQNCPTVDTIPKSPDSSGSGNSQLNGESWPAIMMSEPFFTVEWMTRGPSSEILERTFLSKDSIMDEPVIFADDFPDASRECQEVANRDIDFLNQLIFSEGHSLNFSTDLEIRTGGVRCSGICASLENSQSSLCSEPEEQVIEKRRCENDSSNCGSLWVEVPHLSMSCTDSVENEELVENNTLKSTCHNYQPKQIHYTSRT</sequence>
<accession>A0A9F3QS92</accession>
<keyword evidence="6" id="KW-0675">Receptor</keyword>